<dbReference type="Gramene" id="TraesSYM7A03G03985670.1">
    <property type="protein sequence ID" value="TraesSYM7A03G03985670.1"/>
    <property type="gene ID" value="TraesSYM7A03G03985670"/>
</dbReference>
<evidence type="ECO:0000256" key="1">
    <source>
        <dbReference type="SAM" id="MobiDB-lite"/>
    </source>
</evidence>
<evidence type="ECO:0000313" key="3">
    <source>
        <dbReference type="EnsemblPlants" id="TraesCS7A02G550600.1"/>
    </source>
</evidence>
<dbReference type="EnsemblPlants" id="TraesCS7A02G550600.1">
    <property type="protein sequence ID" value="TraesCS7A02G550600.1"/>
    <property type="gene ID" value="TraesCS7A02G550600"/>
</dbReference>
<name>A0A3B6RT23_WHEAT</name>
<dbReference type="GO" id="GO:0006508">
    <property type="term" value="P:proteolysis"/>
    <property type="evidence" value="ECO:0007669"/>
    <property type="project" value="InterPro"/>
</dbReference>
<dbReference type="Gramene" id="TraesLDM7A03G04035780.1">
    <property type="protein sequence ID" value="TraesLDM7A03G04035780.1"/>
    <property type="gene ID" value="TraesLDM7A03G04035780"/>
</dbReference>
<dbReference type="Gramene" id="TraesNOR7A03G04075880.1">
    <property type="protein sequence ID" value="TraesNOR7A03G04075880.1"/>
    <property type="gene ID" value="TraesNOR7A03G04075880"/>
</dbReference>
<protein>
    <recommendedName>
        <fullName evidence="2">Peptidase C1A papain C-terminal domain-containing protein</fullName>
    </recommendedName>
</protein>
<dbReference type="Gramene" id="TraesARI7A03G04007000.2">
    <property type="protein sequence ID" value="TraesARI7A03G04007000.2"/>
    <property type="gene ID" value="TraesARI7A03G04007000"/>
</dbReference>
<dbReference type="Gramene" id="TraesRN7A0101334400.1">
    <property type="protein sequence ID" value="TraesRN7A0101334400.1"/>
    <property type="gene ID" value="TraesRN7A0101334400"/>
</dbReference>
<organism evidence="3">
    <name type="scientific">Triticum aestivum</name>
    <name type="common">Wheat</name>
    <dbReference type="NCBI Taxonomy" id="4565"/>
    <lineage>
        <taxon>Eukaryota</taxon>
        <taxon>Viridiplantae</taxon>
        <taxon>Streptophyta</taxon>
        <taxon>Embryophyta</taxon>
        <taxon>Tracheophyta</taxon>
        <taxon>Spermatophyta</taxon>
        <taxon>Magnoliopsida</taxon>
        <taxon>Liliopsida</taxon>
        <taxon>Poales</taxon>
        <taxon>Poaceae</taxon>
        <taxon>BOP clade</taxon>
        <taxon>Pooideae</taxon>
        <taxon>Triticodae</taxon>
        <taxon>Triticeae</taxon>
        <taxon>Triticinae</taxon>
        <taxon>Triticum</taxon>
    </lineage>
</organism>
<feature type="compositionally biased region" description="Acidic residues" evidence="1">
    <location>
        <begin position="253"/>
        <end position="265"/>
    </location>
</feature>
<dbReference type="Pfam" id="PF00112">
    <property type="entry name" value="Peptidase_C1"/>
    <property type="match status" value="1"/>
</dbReference>
<dbReference type="GeneID" id="123147180"/>
<feature type="region of interest" description="Disordered" evidence="1">
    <location>
        <begin position="247"/>
        <end position="273"/>
    </location>
</feature>
<dbReference type="SMR" id="A0A3B6RT23"/>
<dbReference type="Gramene" id="TraesSTA7A03G04027390.1">
    <property type="protein sequence ID" value="TraesSTA7A03G04027390.1"/>
    <property type="gene ID" value="TraesSTA7A03G04027390"/>
</dbReference>
<gene>
    <name evidence="3" type="primary">LOC123147180</name>
</gene>
<keyword evidence="4" id="KW-1185">Reference proteome</keyword>
<dbReference type="Gramene" id="TraesCS7A03G1338900.1">
    <property type="protein sequence ID" value="TraesCS7A03G1338900.1.CDS"/>
    <property type="gene ID" value="TraesCS7A03G1338900"/>
</dbReference>
<dbReference type="RefSeq" id="XP_044422351.1">
    <property type="nucleotide sequence ID" value="XM_044566416.1"/>
</dbReference>
<dbReference type="Gramene" id="TraesWEE_scaffold_035123_01G000300.1">
    <property type="protein sequence ID" value="TraesWEE_scaffold_035123_01G000300.1"/>
    <property type="gene ID" value="TraesWEE_scaffold_035123_01G000300"/>
</dbReference>
<reference evidence="3" key="1">
    <citation type="submission" date="2018-08" db="EMBL/GenBank/DDBJ databases">
        <authorList>
            <person name="Rossello M."/>
        </authorList>
    </citation>
    <scope>NUCLEOTIDE SEQUENCE [LARGE SCALE GENOMIC DNA]</scope>
    <source>
        <strain evidence="3">cv. Chinese Spring</strain>
    </source>
</reference>
<dbReference type="Proteomes" id="UP000019116">
    <property type="component" value="Chromosome 7A"/>
</dbReference>
<dbReference type="Gramene" id="TraesJAG7A03G04014420.1">
    <property type="protein sequence ID" value="TraesJAG7A03G04014420.1"/>
    <property type="gene ID" value="TraesJAG7A03G04014420"/>
</dbReference>
<dbReference type="Gramene" id="TraesLAC7A03G03984190.1">
    <property type="protein sequence ID" value="TraesLAC7A03G03984190.1"/>
    <property type="gene ID" value="TraesLAC7A03G03984190"/>
</dbReference>
<dbReference type="Gramene" id="TraesMAC7A03G04027630.1">
    <property type="protein sequence ID" value="TraesMAC7A03G04027630.1"/>
    <property type="gene ID" value="TraesMAC7A03G04027630"/>
</dbReference>
<evidence type="ECO:0000259" key="2">
    <source>
        <dbReference type="Pfam" id="PF00112"/>
    </source>
</evidence>
<dbReference type="Gramene" id="TraesCS7A02G550600.1">
    <property type="protein sequence ID" value="TraesCS7A02G550600.1"/>
    <property type="gene ID" value="TraesCS7A02G550600"/>
</dbReference>
<accession>A0A3B6RT23</accession>
<dbReference type="Gramene" id="TraesJUL7A03G04069580.1">
    <property type="protein sequence ID" value="TraesJUL7A03G04069580.1"/>
    <property type="gene ID" value="TraesJUL7A03G04069580"/>
</dbReference>
<dbReference type="Gramene" id="TraesARI7A03G04007000.1">
    <property type="protein sequence ID" value="TraesARI7A03G04007000.1"/>
    <property type="gene ID" value="TraesARI7A03G04007000"/>
</dbReference>
<dbReference type="Gramene" id="TraesMAC7A03G04027630.2">
    <property type="protein sequence ID" value="TraesMAC7A03G04027630.2"/>
    <property type="gene ID" value="TraesMAC7A03G04027630"/>
</dbReference>
<dbReference type="Gramene" id="TraesCLE_scaffold_020580_01G000100.1">
    <property type="protein sequence ID" value="TraesCLE_scaffold_020580_01G000100.1"/>
    <property type="gene ID" value="TraesCLE_scaffold_020580_01G000100"/>
</dbReference>
<dbReference type="Gramene" id="TraesJAG7A03G04014420.2">
    <property type="protein sequence ID" value="TraesJAG7A03G04014420.2"/>
    <property type="gene ID" value="TraesJAG7A03G04014420"/>
</dbReference>
<proteinExistence type="predicted"/>
<dbReference type="Gramene" id="TraesCAD_scaffold_038674_01G000100.1">
    <property type="protein sequence ID" value="TraesCAD_scaffold_038674_01G000100.1"/>
    <property type="gene ID" value="TraesCAD_scaffold_038674_01G000100"/>
</dbReference>
<dbReference type="RefSeq" id="XP_044422349.1">
    <property type="nucleotide sequence ID" value="XM_044566414.1"/>
</dbReference>
<dbReference type="InterPro" id="IPR038765">
    <property type="entry name" value="Papain-like_cys_pep_sf"/>
</dbReference>
<dbReference type="SUPFAM" id="SSF54001">
    <property type="entry name" value="Cysteine proteinases"/>
    <property type="match status" value="1"/>
</dbReference>
<dbReference type="Gramene" id="TraesLAC7A03G03984190.2">
    <property type="protein sequence ID" value="TraesLAC7A03G03984190.2"/>
    <property type="gene ID" value="TraesLAC7A03G03984190"/>
</dbReference>
<feature type="domain" description="Peptidase C1A papain C-terminal" evidence="2">
    <location>
        <begin position="133"/>
        <end position="212"/>
    </location>
</feature>
<dbReference type="InterPro" id="IPR000668">
    <property type="entry name" value="Peptidase_C1A_C"/>
</dbReference>
<dbReference type="Gene3D" id="3.90.70.10">
    <property type="entry name" value="Cysteine proteinases"/>
    <property type="match status" value="1"/>
</dbReference>
<dbReference type="GO" id="GO:0008234">
    <property type="term" value="F:cysteine-type peptidase activity"/>
    <property type="evidence" value="ECO:0007669"/>
    <property type="project" value="InterPro"/>
</dbReference>
<evidence type="ECO:0000313" key="4">
    <source>
        <dbReference type="Proteomes" id="UP000019116"/>
    </source>
</evidence>
<dbReference type="Gramene" id="TraesROB_scaffold_050928_01G000100.1">
    <property type="protein sequence ID" value="TraesROB_scaffold_050928_01G000100.1"/>
    <property type="gene ID" value="TraesROB_scaffold_050928_01G000100"/>
</dbReference>
<reference evidence="3" key="2">
    <citation type="submission" date="2018-10" db="UniProtKB">
        <authorList>
            <consortium name="EnsemblPlants"/>
        </authorList>
    </citation>
    <scope>IDENTIFICATION</scope>
</reference>
<sequence>MPRFVPPVDSLYHRYAQAQRRFTWERVRTRAGIKVLPEERDQEGLPTCIYEAMMAWMQSHLRLQGITVRLSSRDLQVKEQALMGGELDRTVRCMTVVTKVGILSADDFQNQNLAGVKYVVEGVVSFFSLNKQAIECAVEAMHRGPLLLVFHCGENYHEYVGKYKGKPILSYEKYVHEKMLTHAVNSIGYGVEGFVPNWEFMNSYGRKIGPRGRLLPQNAIRLYGMGRVRPVVHAVPVQVAVVDSRKRKREITEEVDDDEDDDDDAREPPLKKPMLEKIDWMDID</sequence>
<dbReference type="AlphaFoldDB" id="A0A3B6RT23"/>